<sequence length="344" mass="37766">MDPFPSPPPAVLQLAETLLIAHVIDLVLFGCLSVQLYFYYNAFPNDRLLTKSLVYGIYVLELAMTIVIIADMFTTFGRGFADISTLVKVSFQWYFIPIVGGLAGLAVQSFYAYRIYVLSGSWRIPCLIATVSLTSTGCAIAVAVLVAQSKYVFILASWITLIENLRAPEVTMLHNHQTSIVFELWHGTSALSDVFIAVWMTNYLTKRDIVFRKTHAIVSKLIRLIMGTGSITAIVATITLILCFTFPDRTYYAVGAGTLVKLYPITMLVLLNSRMEILGGRGVHTSVDFEGITSVHIRTPTTPGHGFSRPAVHTISSDTFAGSRDMPIELKGACGVQAEDVGHV</sequence>
<name>A0AAD7CGQ0_9AGAR</name>
<dbReference type="InterPro" id="IPR045339">
    <property type="entry name" value="DUF6534"/>
</dbReference>
<feature type="transmembrane region" description="Helical" evidence="1">
    <location>
        <begin position="52"/>
        <end position="73"/>
    </location>
</feature>
<reference evidence="3" key="1">
    <citation type="submission" date="2023-03" db="EMBL/GenBank/DDBJ databases">
        <title>Massive genome expansion in bonnet fungi (Mycena s.s.) driven by repeated elements and novel gene families across ecological guilds.</title>
        <authorList>
            <consortium name="Lawrence Berkeley National Laboratory"/>
            <person name="Harder C.B."/>
            <person name="Miyauchi S."/>
            <person name="Viragh M."/>
            <person name="Kuo A."/>
            <person name="Thoen E."/>
            <person name="Andreopoulos B."/>
            <person name="Lu D."/>
            <person name="Skrede I."/>
            <person name="Drula E."/>
            <person name="Henrissat B."/>
            <person name="Morin E."/>
            <person name="Kohler A."/>
            <person name="Barry K."/>
            <person name="LaButti K."/>
            <person name="Morin E."/>
            <person name="Salamov A."/>
            <person name="Lipzen A."/>
            <person name="Mereny Z."/>
            <person name="Hegedus B."/>
            <person name="Baldrian P."/>
            <person name="Stursova M."/>
            <person name="Weitz H."/>
            <person name="Taylor A."/>
            <person name="Grigoriev I.V."/>
            <person name="Nagy L.G."/>
            <person name="Martin F."/>
            <person name="Kauserud H."/>
        </authorList>
    </citation>
    <scope>NUCLEOTIDE SEQUENCE</scope>
    <source>
        <strain evidence="3">9284</strain>
    </source>
</reference>
<feature type="transmembrane region" description="Helical" evidence="1">
    <location>
        <begin position="224"/>
        <end position="247"/>
    </location>
</feature>
<feature type="transmembrane region" description="Helical" evidence="1">
    <location>
        <begin position="184"/>
        <end position="204"/>
    </location>
</feature>
<keyword evidence="1" id="KW-0472">Membrane</keyword>
<evidence type="ECO:0000313" key="4">
    <source>
        <dbReference type="Proteomes" id="UP001221142"/>
    </source>
</evidence>
<dbReference type="Proteomes" id="UP001221142">
    <property type="component" value="Unassembled WGS sequence"/>
</dbReference>
<dbReference type="PANTHER" id="PTHR40465">
    <property type="entry name" value="CHROMOSOME 1, WHOLE GENOME SHOTGUN SEQUENCE"/>
    <property type="match status" value="1"/>
</dbReference>
<comment type="caution">
    <text evidence="3">The sequence shown here is derived from an EMBL/GenBank/DDBJ whole genome shotgun (WGS) entry which is preliminary data.</text>
</comment>
<feature type="domain" description="DUF6534" evidence="2">
    <location>
        <begin position="189"/>
        <end position="275"/>
    </location>
</feature>
<dbReference type="Pfam" id="PF20152">
    <property type="entry name" value="DUF6534"/>
    <property type="match status" value="1"/>
</dbReference>
<evidence type="ECO:0000313" key="3">
    <source>
        <dbReference type="EMBL" id="KAJ7648022.1"/>
    </source>
</evidence>
<dbReference type="AlphaFoldDB" id="A0AAD7CGQ0"/>
<evidence type="ECO:0000256" key="1">
    <source>
        <dbReference type="SAM" id="Phobius"/>
    </source>
</evidence>
<keyword evidence="1" id="KW-0812">Transmembrane</keyword>
<evidence type="ECO:0000259" key="2">
    <source>
        <dbReference type="Pfam" id="PF20152"/>
    </source>
</evidence>
<feature type="transmembrane region" description="Helical" evidence="1">
    <location>
        <begin position="125"/>
        <end position="147"/>
    </location>
</feature>
<feature type="transmembrane region" description="Helical" evidence="1">
    <location>
        <begin position="253"/>
        <end position="271"/>
    </location>
</feature>
<gene>
    <name evidence="3" type="ORF">FB45DRAFT_1052400</name>
</gene>
<proteinExistence type="predicted"/>
<dbReference type="EMBL" id="JARKIF010000002">
    <property type="protein sequence ID" value="KAJ7648022.1"/>
    <property type="molecule type" value="Genomic_DNA"/>
</dbReference>
<keyword evidence="1" id="KW-1133">Transmembrane helix</keyword>
<feature type="transmembrane region" description="Helical" evidence="1">
    <location>
        <begin position="20"/>
        <end position="40"/>
    </location>
</feature>
<protein>
    <recommendedName>
        <fullName evidence="2">DUF6534 domain-containing protein</fullName>
    </recommendedName>
</protein>
<dbReference type="PANTHER" id="PTHR40465:SF1">
    <property type="entry name" value="DUF6534 DOMAIN-CONTAINING PROTEIN"/>
    <property type="match status" value="1"/>
</dbReference>
<organism evidence="3 4">
    <name type="scientific">Roridomyces roridus</name>
    <dbReference type="NCBI Taxonomy" id="1738132"/>
    <lineage>
        <taxon>Eukaryota</taxon>
        <taxon>Fungi</taxon>
        <taxon>Dikarya</taxon>
        <taxon>Basidiomycota</taxon>
        <taxon>Agaricomycotina</taxon>
        <taxon>Agaricomycetes</taxon>
        <taxon>Agaricomycetidae</taxon>
        <taxon>Agaricales</taxon>
        <taxon>Marasmiineae</taxon>
        <taxon>Mycenaceae</taxon>
        <taxon>Roridomyces</taxon>
    </lineage>
</organism>
<accession>A0AAD7CGQ0</accession>
<feature type="transmembrane region" description="Helical" evidence="1">
    <location>
        <begin position="93"/>
        <end position="113"/>
    </location>
</feature>
<keyword evidence="4" id="KW-1185">Reference proteome</keyword>